<keyword evidence="2" id="KW-0805">Transcription regulation</keyword>
<dbReference type="GO" id="GO:0000435">
    <property type="term" value="P:positive regulation of transcription from RNA polymerase II promoter by galactose"/>
    <property type="evidence" value="ECO:0007669"/>
    <property type="project" value="TreeGrafter"/>
</dbReference>
<organism evidence="7 8">
    <name type="scientific">Epicoccum nigrum</name>
    <name type="common">Soil fungus</name>
    <name type="synonym">Epicoccum purpurascens</name>
    <dbReference type="NCBI Taxonomy" id="105696"/>
    <lineage>
        <taxon>Eukaryota</taxon>
        <taxon>Fungi</taxon>
        <taxon>Dikarya</taxon>
        <taxon>Ascomycota</taxon>
        <taxon>Pezizomycotina</taxon>
        <taxon>Dothideomycetes</taxon>
        <taxon>Pleosporomycetidae</taxon>
        <taxon>Pleosporales</taxon>
        <taxon>Pleosporineae</taxon>
        <taxon>Didymellaceae</taxon>
        <taxon>Epicoccum</taxon>
    </lineage>
</organism>
<dbReference type="OMA" id="IHRKDAN"/>
<dbReference type="InterPro" id="IPR036864">
    <property type="entry name" value="Zn2-C6_fun-type_DNA-bd_sf"/>
</dbReference>
<dbReference type="PROSITE" id="PS00463">
    <property type="entry name" value="ZN2_CY6_FUNGAL_1"/>
    <property type="match status" value="1"/>
</dbReference>
<dbReference type="GO" id="GO:0000978">
    <property type="term" value="F:RNA polymerase II cis-regulatory region sequence-specific DNA binding"/>
    <property type="evidence" value="ECO:0007669"/>
    <property type="project" value="TreeGrafter"/>
</dbReference>
<dbReference type="CDD" id="cd00067">
    <property type="entry name" value="GAL4"/>
    <property type="match status" value="1"/>
</dbReference>
<keyword evidence="4" id="KW-0539">Nucleus</keyword>
<dbReference type="Pfam" id="PF00172">
    <property type="entry name" value="Zn_clus"/>
    <property type="match status" value="1"/>
</dbReference>
<dbReference type="Proteomes" id="UP000193240">
    <property type="component" value="Unassembled WGS sequence"/>
</dbReference>
<evidence type="ECO:0000256" key="3">
    <source>
        <dbReference type="ARBA" id="ARBA00023163"/>
    </source>
</evidence>
<dbReference type="Pfam" id="PF04082">
    <property type="entry name" value="Fungal_trans"/>
    <property type="match status" value="1"/>
</dbReference>
<proteinExistence type="predicted"/>
<name>A0A1Y2MA73_EPING</name>
<dbReference type="SMART" id="SM00066">
    <property type="entry name" value="GAL4"/>
    <property type="match status" value="1"/>
</dbReference>
<protein>
    <recommendedName>
        <fullName evidence="6">Zn(2)-C6 fungal-type domain-containing protein</fullName>
    </recommendedName>
</protein>
<evidence type="ECO:0000313" key="8">
    <source>
        <dbReference type="Proteomes" id="UP000193240"/>
    </source>
</evidence>
<dbReference type="CDD" id="cd12148">
    <property type="entry name" value="fungal_TF_MHR"/>
    <property type="match status" value="1"/>
</dbReference>
<evidence type="ECO:0000313" key="7">
    <source>
        <dbReference type="EMBL" id="OSS53036.1"/>
    </source>
</evidence>
<evidence type="ECO:0000256" key="4">
    <source>
        <dbReference type="ARBA" id="ARBA00023242"/>
    </source>
</evidence>
<dbReference type="InParanoid" id="A0A1Y2MA73"/>
<evidence type="ECO:0000259" key="6">
    <source>
        <dbReference type="PROSITE" id="PS50048"/>
    </source>
</evidence>
<reference evidence="7 8" key="1">
    <citation type="journal article" date="2017" name="Genome Announc.">
        <title>Genome sequence of the saprophytic ascomycete Epicoccum nigrum ICMP 19927 strain isolated from New Zealand.</title>
        <authorList>
            <person name="Fokin M."/>
            <person name="Fleetwood D."/>
            <person name="Weir B.S."/>
            <person name="Villas-Boas S.G."/>
        </authorList>
    </citation>
    <scope>NUCLEOTIDE SEQUENCE [LARGE SCALE GENOMIC DNA]</scope>
    <source>
        <strain evidence="7 8">ICMP 19927</strain>
    </source>
</reference>
<dbReference type="STRING" id="105696.A0A1Y2MA73"/>
<dbReference type="PROSITE" id="PS50048">
    <property type="entry name" value="ZN2_CY6_FUNGAL_2"/>
    <property type="match status" value="1"/>
</dbReference>
<keyword evidence="1" id="KW-0479">Metal-binding</keyword>
<dbReference type="GO" id="GO:0006351">
    <property type="term" value="P:DNA-templated transcription"/>
    <property type="evidence" value="ECO:0007669"/>
    <property type="project" value="InterPro"/>
</dbReference>
<dbReference type="SMART" id="SM00906">
    <property type="entry name" value="Fungal_trans"/>
    <property type="match status" value="1"/>
</dbReference>
<dbReference type="GO" id="GO:0008270">
    <property type="term" value="F:zinc ion binding"/>
    <property type="evidence" value="ECO:0007669"/>
    <property type="project" value="InterPro"/>
</dbReference>
<dbReference type="PANTHER" id="PTHR47424">
    <property type="entry name" value="REGULATORY PROTEIN GAL4"/>
    <property type="match status" value="1"/>
</dbReference>
<dbReference type="EMBL" id="KZ107839">
    <property type="protein sequence ID" value="OSS53036.1"/>
    <property type="molecule type" value="Genomic_DNA"/>
</dbReference>
<dbReference type="GO" id="GO:0005634">
    <property type="term" value="C:nucleus"/>
    <property type="evidence" value="ECO:0007669"/>
    <property type="project" value="TreeGrafter"/>
</dbReference>
<sequence>MNNTNPALGPKTRPRCVRACENCRRRKERCNGLEPCQRCRSRNVSSECRFAQSSPMPTRQNRLRINGRPQTLTQATESSLFNQTVGDLPYARSHAMPLGDSSVSAVLQNVRAIVQTSIGDCDFSTSIIDPVRNPPTSTSDTRLFSAKAWTAPLVDPDEAPRLLDWFLYSTNGMLDLFDHQRVHTELKAWVVDPRKEPNQQSAIFYLILAIGAQTCPSGLDLVADQYYKYGWHLGLEHATTGVNYASVQYFSLVGAYLMGQSLMNAAFIQIGSAVRAALVLGLQRHATTDNTDEAQTRKRLWRTVRSQDLFFSATLGRPITTKRSHAPALVRGFSATADTYNIMEAVLIKIYAERSLCDKTIQSIIDRHRVCVGQFDDGLEKDGLGSSEYDEHRRPHIGVCHAKHITYANIQLLTMPFLIEKVLHRPDTAISPGLSTNPNDTLENSLSPETMAFACVDAGISLVGLFHKFLDTDQIPRRLPVAVYAMFYVALSLGLATFGNLDTIFPLQENIQIASELLKKFGNHDWLAERYAIIVSQMQAACNIYVQNRTKTVTCAYRNRVQMLFGSLDLRKDTVRQDHANVMSQETNTPDASTIVLTTQTHLVPAGSGIEEREVCIDSLTHGSSSSQCERPYSSRDVEEDPNTCAGDLLPFATGGDTSYEVQLWDSVWLARNTYDDQWDFSQFLPLDESNFMTGSSPTIQLHE</sequence>
<feature type="domain" description="Zn(2)-C6 fungal-type" evidence="6">
    <location>
        <begin position="19"/>
        <end position="50"/>
    </location>
</feature>
<dbReference type="SUPFAM" id="SSF57701">
    <property type="entry name" value="Zn2/Cys6 DNA-binding domain"/>
    <property type="match status" value="1"/>
</dbReference>
<dbReference type="InterPro" id="IPR051127">
    <property type="entry name" value="Fungal_SecMet_Regulators"/>
</dbReference>
<evidence type="ECO:0000256" key="5">
    <source>
        <dbReference type="SAM" id="MobiDB-lite"/>
    </source>
</evidence>
<keyword evidence="3" id="KW-0804">Transcription</keyword>
<keyword evidence="8" id="KW-1185">Reference proteome</keyword>
<feature type="region of interest" description="Disordered" evidence="5">
    <location>
        <begin position="621"/>
        <end position="641"/>
    </location>
</feature>
<dbReference type="AlphaFoldDB" id="A0A1Y2MA73"/>
<dbReference type="InterPro" id="IPR007219">
    <property type="entry name" value="XnlR_reg_dom"/>
</dbReference>
<dbReference type="PANTHER" id="PTHR47424:SF9">
    <property type="entry name" value="TAH-2"/>
    <property type="match status" value="1"/>
</dbReference>
<accession>A0A1Y2MA73</accession>
<dbReference type="InterPro" id="IPR001138">
    <property type="entry name" value="Zn2Cys6_DnaBD"/>
</dbReference>
<dbReference type="Gene3D" id="4.10.240.10">
    <property type="entry name" value="Zn(2)-C6 fungal-type DNA-binding domain"/>
    <property type="match status" value="1"/>
</dbReference>
<gene>
    <name evidence="7" type="ORF">B5807_02391</name>
</gene>
<dbReference type="GO" id="GO:0000981">
    <property type="term" value="F:DNA-binding transcription factor activity, RNA polymerase II-specific"/>
    <property type="evidence" value="ECO:0007669"/>
    <property type="project" value="InterPro"/>
</dbReference>
<evidence type="ECO:0000256" key="1">
    <source>
        <dbReference type="ARBA" id="ARBA00022723"/>
    </source>
</evidence>
<evidence type="ECO:0000256" key="2">
    <source>
        <dbReference type="ARBA" id="ARBA00023015"/>
    </source>
</evidence>